<gene>
    <name evidence="8" type="ORF">PGLA1383_LOCUS34004</name>
</gene>
<evidence type="ECO:0000259" key="7">
    <source>
        <dbReference type="Pfam" id="PF09334"/>
    </source>
</evidence>
<keyword evidence="2 6" id="KW-0547">Nucleotide-binding</keyword>
<organism evidence="8 9">
    <name type="scientific">Polarella glacialis</name>
    <name type="common">Dinoflagellate</name>
    <dbReference type="NCBI Taxonomy" id="89957"/>
    <lineage>
        <taxon>Eukaryota</taxon>
        <taxon>Sar</taxon>
        <taxon>Alveolata</taxon>
        <taxon>Dinophyceae</taxon>
        <taxon>Suessiales</taxon>
        <taxon>Suessiaceae</taxon>
        <taxon>Polarella</taxon>
    </lineage>
</organism>
<evidence type="ECO:0000256" key="5">
    <source>
        <dbReference type="ARBA" id="ARBA00023146"/>
    </source>
</evidence>
<dbReference type="InterPro" id="IPR014729">
    <property type="entry name" value="Rossmann-like_a/b/a_fold"/>
</dbReference>
<dbReference type="Pfam" id="PF09334">
    <property type="entry name" value="tRNA-synt_1g"/>
    <property type="match status" value="1"/>
</dbReference>
<feature type="domain" description="Methionyl/Leucyl tRNA synthetase" evidence="7">
    <location>
        <begin position="151"/>
        <end position="284"/>
    </location>
</feature>
<dbReference type="PANTHER" id="PTHR43326">
    <property type="entry name" value="METHIONYL-TRNA SYNTHETASE"/>
    <property type="match status" value="1"/>
</dbReference>
<dbReference type="InterPro" id="IPR023457">
    <property type="entry name" value="Met-tRNA_synth_2"/>
</dbReference>
<evidence type="ECO:0000256" key="4">
    <source>
        <dbReference type="ARBA" id="ARBA00022917"/>
    </source>
</evidence>
<dbReference type="SUPFAM" id="SSF52374">
    <property type="entry name" value="Nucleotidylyl transferase"/>
    <property type="match status" value="1"/>
</dbReference>
<dbReference type="InterPro" id="IPR036282">
    <property type="entry name" value="Glutathione-S-Trfase_C_sf"/>
</dbReference>
<keyword evidence="5 6" id="KW-0030">Aminoacyl-tRNA synthetase</keyword>
<dbReference type="PRINTS" id="PR01041">
    <property type="entry name" value="TRNASYNTHMET"/>
</dbReference>
<dbReference type="SUPFAM" id="SSF47616">
    <property type="entry name" value="GST C-terminal domain-like"/>
    <property type="match status" value="1"/>
</dbReference>
<keyword evidence="9" id="KW-1185">Reference proteome</keyword>
<accession>A0A813FPN4</accession>
<dbReference type="InterPro" id="IPR015413">
    <property type="entry name" value="Methionyl/Leucyl_tRNA_Synth"/>
</dbReference>
<keyword evidence="4 6" id="KW-0648">Protein biosynthesis</keyword>
<evidence type="ECO:0000256" key="6">
    <source>
        <dbReference type="RuleBase" id="RU363039"/>
    </source>
</evidence>
<dbReference type="EMBL" id="CAJNNV010025843">
    <property type="protein sequence ID" value="CAE8616308.1"/>
    <property type="molecule type" value="Genomic_DNA"/>
</dbReference>
<name>A0A813FPN4_POLGL</name>
<evidence type="ECO:0000256" key="2">
    <source>
        <dbReference type="ARBA" id="ARBA00022741"/>
    </source>
</evidence>
<evidence type="ECO:0000313" key="8">
    <source>
        <dbReference type="EMBL" id="CAE8616308.1"/>
    </source>
</evidence>
<dbReference type="InterPro" id="IPR033911">
    <property type="entry name" value="MetRS_core"/>
</dbReference>
<dbReference type="GO" id="GO:0006431">
    <property type="term" value="P:methionyl-tRNA aminoacylation"/>
    <property type="evidence" value="ECO:0007669"/>
    <property type="project" value="InterPro"/>
</dbReference>
<evidence type="ECO:0000313" key="9">
    <source>
        <dbReference type="Proteomes" id="UP000654075"/>
    </source>
</evidence>
<dbReference type="PANTHER" id="PTHR43326:SF2">
    <property type="entry name" value="METHIONINE--TRNA LIGASE"/>
    <property type="match status" value="1"/>
</dbReference>
<protein>
    <recommendedName>
        <fullName evidence="7">Methionyl/Leucyl tRNA synthetase domain-containing protein</fullName>
    </recommendedName>
</protein>
<dbReference type="GO" id="GO:0005524">
    <property type="term" value="F:ATP binding"/>
    <property type="evidence" value="ECO:0007669"/>
    <property type="project" value="UniProtKB-KW"/>
</dbReference>
<feature type="non-terminal residue" evidence="8">
    <location>
        <position position="360"/>
    </location>
</feature>
<comment type="similarity">
    <text evidence="6">Belongs to the class-I aminoacyl-tRNA synthetase family.</text>
</comment>
<keyword evidence="3 6" id="KW-0067">ATP-binding</keyword>
<dbReference type="Gene3D" id="3.40.50.620">
    <property type="entry name" value="HUPs"/>
    <property type="match status" value="1"/>
</dbReference>
<dbReference type="Proteomes" id="UP000654075">
    <property type="component" value="Unassembled WGS sequence"/>
</dbReference>
<comment type="caution">
    <text evidence="8">The sequence shown here is derived from an EMBL/GenBank/DDBJ whole genome shotgun (WGS) entry which is preliminary data.</text>
</comment>
<sequence>MPPKAAALASLKTEKGLSQLNELLATRSYIADTSHATHEDMLRFAEIHAAPDGQQFPHVLRWYRHLFGLRARCAGYHHWPGDEEVGVAADGGASAAKKGPRASGKEKQELAVDCQVRHVKDRRQVDGDDSIKVGAGGTCFPGSSSGSAGRYYITTAINYCNGYPHIGHAYEALVSDVFARYHRLCGEDVFFMTGADEHGQKIAQSAEAEGQTPQQICDRYCLAFRALNQRLCVSNDFYVRTTEQRHKDVARSMWETCKKNGDIYLDRYEGWYLVREERFITDQEATEWDFKDPGTGLPLKKMSEPSFFFRLSKYQTQVVKHIEDNEAFIQPQQYRGELLERLKGIELRDLSISRGTFDWG</sequence>
<dbReference type="AlphaFoldDB" id="A0A813FPN4"/>
<keyword evidence="1 6" id="KW-0436">Ligase</keyword>
<reference evidence="8" key="1">
    <citation type="submission" date="2021-02" db="EMBL/GenBank/DDBJ databases">
        <authorList>
            <person name="Dougan E. K."/>
            <person name="Rhodes N."/>
            <person name="Thang M."/>
            <person name="Chan C."/>
        </authorList>
    </citation>
    <scope>NUCLEOTIDE SEQUENCE</scope>
</reference>
<proteinExistence type="inferred from homology"/>
<dbReference type="GO" id="GO:0004825">
    <property type="term" value="F:methionine-tRNA ligase activity"/>
    <property type="evidence" value="ECO:0007669"/>
    <property type="project" value="InterPro"/>
</dbReference>
<dbReference type="OrthoDB" id="5844513at2759"/>
<evidence type="ECO:0000256" key="1">
    <source>
        <dbReference type="ARBA" id="ARBA00022598"/>
    </source>
</evidence>
<evidence type="ECO:0000256" key="3">
    <source>
        <dbReference type="ARBA" id="ARBA00022840"/>
    </source>
</evidence>